<evidence type="ECO:0000256" key="2">
    <source>
        <dbReference type="ARBA" id="ARBA00009995"/>
    </source>
</evidence>
<evidence type="ECO:0000256" key="1">
    <source>
        <dbReference type="ARBA" id="ARBA00004240"/>
    </source>
</evidence>
<keyword evidence="4 13" id="KW-0808">Transferase</keyword>
<dbReference type="GO" id="GO:0008194">
    <property type="term" value="F:UDP-glycosyltransferase activity"/>
    <property type="evidence" value="ECO:0007669"/>
    <property type="project" value="InterPro"/>
</dbReference>
<evidence type="ECO:0000256" key="7">
    <source>
        <dbReference type="ARBA" id="ARBA00022989"/>
    </source>
</evidence>
<proteinExistence type="inferred from homology"/>
<dbReference type="SUPFAM" id="SSF53756">
    <property type="entry name" value="UDP-Glycosyltransferase/glycogen phosphorylase"/>
    <property type="match status" value="1"/>
</dbReference>
<reference evidence="13" key="1">
    <citation type="submission" date="2018-04" db="EMBL/GenBank/DDBJ databases">
        <title>Transcriptome of Schizaphis graminum biotype I.</title>
        <authorList>
            <person name="Scully E.D."/>
            <person name="Geib S.M."/>
            <person name="Palmer N.A."/>
            <person name="Koch K."/>
            <person name="Bradshaw J."/>
            <person name="Heng-Moss T."/>
            <person name="Sarath G."/>
        </authorList>
    </citation>
    <scope>NUCLEOTIDE SEQUENCE</scope>
</reference>
<dbReference type="PANTHER" id="PTHR48043">
    <property type="entry name" value="EG:EG0003.4 PROTEIN-RELATED"/>
    <property type="match status" value="1"/>
</dbReference>
<dbReference type="AlphaFoldDB" id="A0A2S2P3E4"/>
<dbReference type="FunFam" id="3.40.50.2000:FF:000050">
    <property type="entry name" value="UDP-glucuronosyltransferase"/>
    <property type="match status" value="1"/>
</dbReference>
<evidence type="ECO:0000256" key="5">
    <source>
        <dbReference type="ARBA" id="ARBA00022692"/>
    </source>
</evidence>
<protein>
    <submittedName>
        <fullName evidence="13">UDP-glucuronosyltransferase 2C1</fullName>
    </submittedName>
</protein>
<keyword evidence="7 11" id="KW-1133">Transmembrane helix</keyword>
<feature type="transmembrane region" description="Helical" evidence="11">
    <location>
        <begin position="475"/>
        <end position="501"/>
    </location>
</feature>
<evidence type="ECO:0000256" key="10">
    <source>
        <dbReference type="ARBA" id="ARBA00046288"/>
    </source>
</evidence>
<accession>A0A2S2P3E4</accession>
<organism evidence="13">
    <name type="scientific">Schizaphis graminum</name>
    <name type="common">Green bug aphid</name>
    <dbReference type="NCBI Taxonomy" id="13262"/>
    <lineage>
        <taxon>Eukaryota</taxon>
        <taxon>Metazoa</taxon>
        <taxon>Ecdysozoa</taxon>
        <taxon>Arthropoda</taxon>
        <taxon>Hexapoda</taxon>
        <taxon>Insecta</taxon>
        <taxon>Pterygota</taxon>
        <taxon>Neoptera</taxon>
        <taxon>Paraneoptera</taxon>
        <taxon>Hemiptera</taxon>
        <taxon>Sternorrhyncha</taxon>
        <taxon>Aphidomorpha</taxon>
        <taxon>Aphidoidea</taxon>
        <taxon>Aphididae</taxon>
        <taxon>Aphidini</taxon>
        <taxon>Schizaphis</taxon>
    </lineage>
</organism>
<comment type="similarity">
    <text evidence="2">Belongs to the UDP-glycosyltransferase family.</text>
</comment>
<comment type="subcellular location">
    <subcellularLocation>
        <location evidence="10">Endomembrane system</location>
        <topology evidence="10">Single-pass type I membrane protein</topology>
    </subcellularLocation>
    <subcellularLocation>
        <location evidence="1">Endoplasmic reticulum</location>
    </subcellularLocation>
</comment>
<keyword evidence="6" id="KW-0256">Endoplasmic reticulum</keyword>
<dbReference type="CDD" id="cd03784">
    <property type="entry name" value="GT1_Gtf-like"/>
    <property type="match status" value="1"/>
</dbReference>
<evidence type="ECO:0000256" key="8">
    <source>
        <dbReference type="ARBA" id="ARBA00023136"/>
    </source>
</evidence>
<evidence type="ECO:0000313" key="13">
    <source>
        <dbReference type="EMBL" id="MBY23406.1"/>
    </source>
</evidence>
<evidence type="ECO:0000256" key="11">
    <source>
        <dbReference type="SAM" id="Phobius"/>
    </source>
</evidence>
<name>A0A2S2P3E4_SCHGA</name>
<dbReference type="GO" id="GO:0005783">
    <property type="term" value="C:endoplasmic reticulum"/>
    <property type="evidence" value="ECO:0007669"/>
    <property type="project" value="UniProtKB-SubCell"/>
</dbReference>
<gene>
    <name evidence="13" type="primary">UGT2C1_1</name>
    <name evidence="13" type="ORF">g.143823</name>
</gene>
<evidence type="ECO:0000256" key="3">
    <source>
        <dbReference type="ARBA" id="ARBA00022676"/>
    </source>
</evidence>
<dbReference type="Pfam" id="PF00201">
    <property type="entry name" value="UDPGT"/>
    <property type="match status" value="1"/>
</dbReference>
<keyword evidence="8 11" id="KW-0472">Membrane</keyword>
<evidence type="ECO:0000256" key="6">
    <source>
        <dbReference type="ARBA" id="ARBA00022824"/>
    </source>
</evidence>
<keyword evidence="5 11" id="KW-0812">Transmembrane</keyword>
<sequence length="517" mass="59426">MFKMNSVVLMISILISVNNGLTSNILAFLPSKARSHYGAFEPLLKELAEKGHNMTVLSPFPMKNPPSSYHHIQVEDEDLVMGFNPFSVAKNFKPILVPFRSWFIWPKFTETILNKPSVQKLIHSEGLNFDLVLFENFYHECFVALGHKFNAPVVQLFPSIPNAGVAQWHRNPYDGSYIPDVNSGFCDNMSFIERLTNTVLSFMHTALGSFFYFPKQRDLMDKYFNYTGWETRPSMENMLKNISLTLINTHFSVGTSRPLVPSYIDVAGMHLKPASSLPEDLQDIMDNASDGVVYFSFGSVLKLTQLPENEFEIIIRQLGKVKQKVLFKWESNTKIDFPPNIIVRKWFPQVDILGHPNCVLFITHGGIHSTEEAIYFGVPMLAISVFGDQLHNSLVMQNRGAAIQIKYSEFTEDLFEIALYKMLNDKSFKQKATELSQTFHDQPLKSLNKAIYWIEYVIRYNGAHHLKTAAGQLTWYEFLLIDGLFLVIIMRIIITIILWYVGKKLWRKFCCIKTKKN</sequence>
<keyword evidence="12" id="KW-0732">Signal</keyword>
<dbReference type="InterPro" id="IPR050271">
    <property type="entry name" value="UDP-glycosyltransferase"/>
</dbReference>
<dbReference type="EMBL" id="GGMR01010787">
    <property type="protein sequence ID" value="MBY23406.1"/>
    <property type="molecule type" value="Transcribed_RNA"/>
</dbReference>
<keyword evidence="9" id="KW-0325">Glycoprotein</keyword>
<evidence type="ECO:0000256" key="12">
    <source>
        <dbReference type="SAM" id="SignalP"/>
    </source>
</evidence>
<keyword evidence="3" id="KW-0328">Glycosyltransferase</keyword>
<dbReference type="Gene3D" id="3.40.50.2000">
    <property type="entry name" value="Glycogen Phosphorylase B"/>
    <property type="match status" value="1"/>
</dbReference>
<feature type="signal peptide" evidence="12">
    <location>
        <begin position="1"/>
        <end position="20"/>
    </location>
</feature>
<feature type="chain" id="PRO_5015453806" evidence="12">
    <location>
        <begin position="21"/>
        <end position="517"/>
    </location>
</feature>
<evidence type="ECO:0000256" key="9">
    <source>
        <dbReference type="ARBA" id="ARBA00023180"/>
    </source>
</evidence>
<dbReference type="InterPro" id="IPR002213">
    <property type="entry name" value="UDP_glucos_trans"/>
</dbReference>
<evidence type="ECO:0000256" key="4">
    <source>
        <dbReference type="ARBA" id="ARBA00022679"/>
    </source>
</evidence>
<dbReference type="PANTHER" id="PTHR48043:SF159">
    <property type="entry name" value="EG:EG0003.4 PROTEIN-RELATED"/>
    <property type="match status" value="1"/>
</dbReference>